<dbReference type="GeneID" id="117545231"/>
<dbReference type="KEGG" id="gacu:117545231"/>
<organism evidence="7 8">
    <name type="scientific">Gymnodraco acuticeps</name>
    <name type="common">Antarctic dragonfish</name>
    <dbReference type="NCBI Taxonomy" id="8218"/>
    <lineage>
        <taxon>Eukaryota</taxon>
        <taxon>Metazoa</taxon>
        <taxon>Chordata</taxon>
        <taxon>Craniata</taxon>
        <taxon>Vertebrata</taxon>
        <taxon>Euteleostomi</taxon>
        <taxon>Actinopterygii</taxon>
        <taxon>Neopterygii</taxon>
        <taxon>Teleostei</taxon>
        <taxon>Neoteleostei</taxon>
        <taxon>Acanthomorphata</taxon>
        <taxon>Eupercaria</taxon>
        <taxon>Perciformes</taxon>
        <taxon>Notothenioidei</taxon>
        <taxon>Bathydraconidae</taxon>
        <taxon>Gymnodraco</taxon>
    </lineage>
</organism>
<dbReference type="InterPro" id="IPR050951">
    <property type="entry name" value="Retrovirus_Pol_polyprotein"/>
</dbReference>
<feature type="compositionally biased region" description="Basic and acidic residues" evidence="4">
    <location>
        <begin position="354"/>
        <end position="373"/>
    </location>
</feature>
<accession>A0A6P8U2D4</accession>
<dbReference type="InterPro" id="IPR003128">
    <property type="entry name" value="Villin_headpiece"/>
</dbReference>
<dbReference type="InterPro" id="IPR036886">
    <property type="entry name" value="Villin_headpiece_dom_sf"/>
</dbReference>
<dbReference type="Gene3D" id="3.30.70.270">
    <property type="match status" value="1"/>
</dbReference>
<dbReference type="Pfam" id="PF02209">
    <property type="entry name" value="VHP"/>
    <property type="match status" value="1"/>
</dbReference>
<dbReference type="GO" id="GO:0003779">
    <property type="term" value="F:actin binding"/>
    <property type="evidence" value="ECO:0007669"/>
    <property type="project" value="InterPro"/>
</dbReference>
<dbReference type="SUPFAM" id="SSF56672">
    <property type="entry name" value="DNA/RNA polymerases"/>
    <property type="match status" value="1"/>
</dbReference>
<name>A0A6P8U2D4_GYMAC</name>
<evidence type="ECO:0000256" key="4">
    <source>
        <dbReference type="SAM" id="MobiDB-lite"/>
    </source>
</evidence>
<evidence type="ECO:0000256" key="2">
    <source>
        <dbReference type="ARBA" id="ARBA00012180"/>
    </source>
</evidence>
<dbReference type="InterPro" id="IPR000477">
    <property type="entry name" value="RT_dom"/>
</dbReference>
<feature type="domain" description="HP" evidence="6">
    <location>
        <begin position="361"/>
        <end position="428"/>
    </location>
</feature>
<dbReference type="PANTHER" id="PTHR37984">
    <property type="entry name" value="PROTEIN CBG26694"/>
    <property type="match status" value="1"/>
</dbReference>
<proteinExistence type="inferred from homology"/>
<dbReference type="SMART" id="SM00153">
    <property type="entry name" value="VHP"/>
    <property type="match status" value="1"/>
</dbReference>
<protein>
    <recommendedName>
        <fullName evidence="2">ribonuclease H</fullName>
        <ecNumber evidence="2">3.1.26.4</ecNumber>
    </recommendedName>
</protein>
<feature type="coiled-coil region" evidence="3">
    <location>
        <begin position="149"/>
        <end position="176"/>
    </location>
</feature>
<keyword evidence="7" id="KW-1185">Reference proteome</keyword>
<feature type="domain" description="Reverse transcriptase" evidence="5">
    <location>
        <begin position="1"/>
        <end position="192"/>
    </location>
</feature>
<dbReference type="OrthoDB" id="775972at2759"/>
<dbReference type="InterPro" id="IPR043502">
    <property type="entry name" value="DNA/RNA_pol_sf"/>
</dbReference>
<dbReference type="PROSITE" id="PS50878">
    <property type="entry name" value="RT_POL"/>
    <property type="match status" value="1"/>
</dbReference>
<dbReference type="PANTHER" id="PTHR37984:SF13">
    <property type="entry name" value="RIBONUCLEASE H"/>
    <property type="match status" value="1"/>
</dbReference>
<dbReference type="EC" id="3.1.26.4" evidence="2"/>
<dbReference type="InParanoid" id="A0A6P8U2D4"/>
<comment type="similarity">
    <text evidence="1">Belongs to the beta type-B retroviral polymerase family. HERV class-II K(HML-2) pol subfamily.</text>
</comment>
<evidence type="ECO:0000259" key="5">
    <source>
        <dbReference type="PROSITE" id="PS50878"/>
    </source>
</evidence>
<dbReference type="SUPFAM" id="SSF47050">
    <property type="entry name" value="VHP, Villin headpiece domain"/>
    <property type="match status" value="1"/>
</dbReference>
<gene>
    <name evidence="8" type="primary">LOC117545231</name>
</gene>
<dbReference type="Gene3D" id="3.10.10.10">
    <property type="entry name" value="HIV Type 1 Reverse Transcriptase, subunit A, domain 1"/>
    <property type="match status" value="1"/>
</dbReference>
<evidence type="ECO:0000313" key="8">
    <source>
        <dbReference type="RefSeq" id="XP_034070843.1"/>
    </source>
</evidence>
<dbReference type="Pfam" id="PF00078">
    <property type="entry name" value="RVT_1"/>
    <property type="match status" value="1"/>
</dbReference>
<evidence type="ECO:0000256" key="1">
    <source>
        <dbReference type="ARBA" id="ARBA00010879"/>
    </source>
</evidence>
<dbReference type="Proteomes" id="UP000515161">
    <property type="component" value="Unplaced"/>
</dbReference>
<dbReference type="PROSITE" id="PS51089">
    <property type="entry name" value="HP"/>
    <property type="match status" value="1"/>
</dbReference>
<evidence type="ECO:0000256" key="3">
    <source>
        <dbReference type="SAM" id="Coils"/>
    </source>
</evidence>
<dbReference type="AlphaFoldDB" id="A0A6P8U2D4"/>
<dbReference type="Gene3D" id="1.10.950.10">
    <property type="entry name" value="Villin headpiece domain"/>
    <property type="match status" value="1"/>
</dbReference>
<keyword evidence="3" id="KW-0175">Coiled coil</keyword>
<evidence type="ECO:0000259" key="6">
    <source>
        <dbReference type="PROSITE" id="PS51089"/>
    </source>
</evidence>
<dbReference type="InterPro" id="IPR043128">
    <property type="entry name" value="Rev_trsase/Diguanyl_cyclase"/>
</dbReference>
<reference evidence="8" key="1">
    <citation type="submission" date="2025-08" db="UniProtKB">
        <authorList>
            <consortium name="RefSeq"/>
        </authorList>
    </citation>
    <scope>IDENTIFICATION</scope>
</reference>
<dbReference type="RefSeq" id="XP_034070843.1">
    <property type="nucleotide sequence ID" value="XM_034214952.1"/>
</dbReference>
<sequence length="428" mass="48463">MRTKVDEEIDRLLKEGVISPVKHAEWAAPVVPILKPVGTVRLRGDYKLTVNTVSSLEQYPIPRMEDLFAALTGGKQFTKLDMSHAYQQILMDDESKKYLTVNTHRGLFTYNRLPFGVASAPAIFQRTMEGLLRGIPFVAVYLDDILVSGVDEEDHLQNLETVLAKLEEAGLRLRRSKCTFLEEEVEYLGHRVDAQGLHPVEKKVKAIMEAPNPTHVTELKSYLGIPQMGSPRVQRWAVHLSAYEYHIVYKPGKNNANADALSRLPLSEDVRESETAEQVLMIDLLDDTLVDTAKIKHWTAKDVILSQVHGYVLSGWPSETEAPLKPYHQRREELSVMDGCVHWGARVIAPNKDKAVPERKPEMVASPPHEDVARPAQHASSDKPLDFSTLPRHLSPEEFLQVFGMTVEDFDRLALWKKNDLKKQARLF</sequence>
<feature type="region of interest" description="Disordered" evidence="4">
    <location>
        <begin position="354"/>
        <end position="387"/>
    </location>
</feature>
<evidence type="ECO:0000313" key="7">
    <source>
        <dbReference type="Proteomes" id="UP000515161"/>
    </source>
</evidence>
<dbReference type="GO" id="GO:0004523">
    <property type="term" value="F:RNA-DNA hybrid ribonuclease activity"/>
    <property type="evidence" value="ECO:0007669"/>
    <property type="project" value="UniProtKB-EC"/>
</dbReference>
<dbReference type="GO" id="GO:0007010">
    <property type="term" value="P:cytoskeleton organization"/>
    <property type="evidence" value="ECO:0007669"/>
    <property type="project" value="InterPro"/>
</dbReference>
<dbReference type="CDD" id="cd01647">
    <property type="entry name" value="RT_LTR"/>
    <property type="match status" value="1"/>
</dbReference>